<evidence type="ECO:0000259" key="5">
    <source>
        <dbReference type="PROSITE" id="PS51379"/>
    </source>
</evidence>
<evidence type="ECO:0000313" key="6">
    <source>
        <dbReference type="EMBL" id="HGA37221.1"/>
    </source>
</evidence>
<dbReference type="GO" id="GO:0046872">
    <property type="term" value="F:metal ion binding"/>
    <property type="evidence" value="ECO:0007669"/>
    <property type="project" value="UniProtKB-KW"/>
</dbReference>
<keyword evidence="1" id="KW-0004">4Fe-4S</keyword>
<dbReference type="SUPFAM" id="SSF54862">
    <property type="entry name" value="4Fe-4S ferredoxins"/>
    <property type="match status" value="1"/>
</dbReference>
<dbReference type="PROSITE" id="PS00198">
    <property type="entry name" value="4FE4S_FER_1"/>
    <property type="match status" value="1"/>
</dbReference>
<dbReference type="AlphaFoldDB" id="A0A832AP37"/>
<keyword evidence="3" id="KW-0408">Iron</keyword>
<accession>A0A832AP37</accession>
<evidence type="ECO:0000256" key="4">
    <source>
        <dbReference type="ARBA" id="ARBA00023014"/>
    </source>
</evidence>
<evidence type="ECO:0000256" key="1">
    <source>
        <dbReference type="ARBA" id="ARBA00022485"/>
    </source>
</evidence>
<keyword evidence="4" id="KW-0411">Iron-sulfur</keyword>
<dbReference type="InterPro" id="IPR017900">
    <property type="entry name" value="4Fe4S_Fe_S_CS"/>
</dbReference>
<dbReference type="Gene3D" id="3.30.70.20">
    <property type="match status" value="2"/>
</dbReference>
<gene>
    <name evidence="6" type="ORF">ENX80_00165</name>
</gene>
<comment type="caution">
    <text evidence="6">The sequence shown here is derived from an EMBL/GenBank/DDBJ whole genome shotgun (WGS) entry which is preliminary data.</text>
</comment>
<dbReference type="Pfam" id="PF12838">
    <property type="entry name" value="Fer4_7"/>
    <property type="match status" value="1"/>
</dbReference>
<keyword evidence="2" id="KW-0479">Metal-binding</keyword>
<dbReference type="GO" id="GO:0051539">
    <property type="term" value="F:4 iron, 4 sulfur cluster binding"/>
    <property type="evidence" value="ECO:0007669"/>
    <property type="project" value="UniProtKB-KW"/>
</dbReference>
<dbReference type="PROSITE" id="PS51379">
    <property type="entry name" value="4FE4S_FER_2"/>
    <property type="match status" value="3"/>
</dbReference>
<evidence type="ECO:0000256" key="3">
    <source>
        <dbReference type="ARBA" id="ARBA00023004"/>
    </source>
</evidence>
<dbReference type="InterPro" id="IPR017896">
    <property type="entry name" value="4Fe4S_Fe-S-bd"/>
</dbReference>
<dbReference type="InterPro" id="IPR050294">
    <property type="entry name" value="RnfB_subfamily"/>
</dbReference>
<dbReference type="PANTHER" id="PTHR42859">
    <property type="entry name" value="OXIDOREDUCTASE"/>
    <property type="match status" value="1"/>
</dbReference>
<protein>
    <submittedName>
        <fullName evidence="6">(Fe-S)-binding protein</fullName>
    </submittedName>
</protein>
<sequence length="136" mass="14906">MTKLIKVVNRDQCIGCFSCVFACARTWQHAITPDKSDIVVKRYPGTEGAFSIRVCYGCLDPDCARACPTQALIPREGGGVVFESAKCIHCEDKPCVEACIPKALPWDIETKQPLVCVHCGVCANFCPNDVLRLVEV</sequence>
<evidence type="ECO:0000256" key="2">
    <source>
        <dbReference type="ARBA" id="ARBA00022723"/>
    </source>
</evidence>
<feature type="domain" description="4Fe-4S ferredoxin-type" evidence="5">
    <location>
        <begin position="46"/>
        <end position="77"/>
    </location>
</feature>
<proteinExistence type="predicted"/>
<feature type="domain" description="4Fe-4S ferredoxin-type" evidence="5">
    <location>
        <begin position="106"/>
        <end position="136"/>
    </location>
</feature>
<dbReference type="CDD" id="cd16370">
    <property type="entry name" value="DMSOR_beta_like"/>
    <property type="match status" value="1"/>
</dbReference>
<feature type="domain" description="4Fe-4S ferredoxin-type" evidence="5">
    <location>
        <begin position="4"/>
        <end position="36"/>
    </location>
</feature>
<name>A0A832AP37_DESAE</name>
<dbReference type="Pfam" id="PF00037">
    <property type="entry name" value="Fer4"/>
    <property type="match status" value="1"/>
</dbReference>
<dbReference type="EMBL" id="DTPL01000009">
    <property type="protein sequence ID" value="HGA37221.1"/>
    <property type="molecule type" value="Genomic_DNA"/>
</dbReference>
<dbReference type="PANTHER" id="PTHR42859:SF15">
    <property type="entry name" value="IRON-SULFUR CLUSTER BINDING PROTEIN"/>
    <property type="match status" value="1"/>
</dbReference>
<reference evidence="6" key="1">
    <citation type="journal article" date="2020" name="mSystems">
        <title>Genome- and Community-Level Interaction Insights into Carbon Utilization and Element Cycling Functions of Hydrothermarchaeota in Hydrothermal Sediment.</title>
        <authorList>
            <person name="Zhou Z."/>
            <person name="Liu Y."/>
            <person name="Xu W."/>
            <person name="Pan J."/>
            <person name="Luo Z.H."/>
            <person name="Li M."/>
        </authorList>
    </citation>
    <scope>NUCLEOTIDE SEQUENCE [LARGE SCALE GENOMIC DNA]</scope>
    <source>
        <strain evidence="6">SpSt-972</strain>
    </source>
</reference>
<organism evidence="6">
    <name type="scientific">Desulfurella acetivorans</name>
    <dbReference type="NCBI Taxonomy" id="33002"/>
    <lineage>
        <taxon>Bacteria</taxon>
        <taxon>Pseudomonadati</taxon>
        <taxon>Campylobacterota</taxon>
        <taxon>Desulfurellia</taxon>
        <taxon>Desulfurellales</taxon>
        <taxon>Desulfurellaceae</taxon>
        <taxon>Desulfurella</taxon>
    </lineage>
</organism>